<sequence length="1026" mass="108642">MVQAKVDPFGVAELRRRVLNGWADSPARFREDANAEEDYALGGYRDRVVVELAQNAADAAARAGGRGRLRLALRGAVFAAANTGAPLTAAGVESLSTLRASAKRDPADSATAGRFGVGFSAVAALSDDVTIASRDGAVRWERERALAEVRAALLASGARPGLAAEIERRAGAVPLLRLPFEADAAPPEGYDTEVRLLLRDSDARDRLARQLRETGQALLLALPALAQVEIDLDGAVRVLRADPGPASGQVTVSVRDTSGERVTVWHTLTRTGRFAPELLADRPTEERERSTWALTWAVALDDAGDPVPPPSDVPRVVHAPTPSDAGLHLPALLIASFPLTPDRRRVASGPAADALLGAAVDAYCDLLCQVGPRKAPDLVPLPTLASGEFDARFRALAAERIRDTPFLATVSGDPVRPRDAVVIEGGAELTDVLGDVVANLLPGTYDPRHPGLAALRTRRLGLAELADMLADLERDPEWWARLYAALRGAGAGGADLGELGALAVPLVDGRLVRGPRGLLLPSGEAFASGALDPDSLVPLGLRIVHPRAADPLLLRLGAVEANERAVLTDPSTRAAVEHSLDADEPDGIAHAVLELVSATGFTVDEAPWLAELALRDDEGGYSPAGELLLPDSPLREVFVEDAPFGVVDGELVERHGAEALEAVGVLRSFAVLRAEDVTLADALAAEDDLPLDGLEEWAAEVAERLGDPELPPVVPEFVGVRDLEFVREDRWPRALDLLTAPGPRAAVADPARVLGADGRTVQVPSYTAWWLRTGALIDGRPPTELRLPTADPALRGLYAELPAGIDIGLARALGVRDSLADLLAEPDGPDELLERLADPSLKVSREGLRGIWTALAVVGPDRVTPPEAVRAVRAGALVVVDAEEAVVVDEPDLLPLLADRPVILAPADLAETLADVLDVALAGEEIEGRVTSSGEIRPVPDVVRVFLDTDVLTYLHHEELLVDGVPVEWRRVKGAVHASTSDGLARALAWGAGRWERRHLVSAVLRDPQTVSDLLAEADLDPLPTA</sequence>
<dbReference type="Proteomes" id="UP000190637">
    <property type="component" value="Unassembled WGS sequence"/>
</dbReference>
<name>A0A1T4MX15_9ACTN</name>
<dbReference type="RefSeq" id="WP_078760584.1">
    <property type="nucleotide sequence ID" value="NZ_FUWS01000003.1"/>
</dbReference>
<dbReference type="SUPFAM" id="SSF55874">
    <property type="entry name" value="ATPase domain of HSP90 chaperone/DNA topoisomerase II/histidine kinase"/>
    <property type="match status" value="1"/>
</dbReference>
<dbReference type="EMBL" id="FUWS01000003">
    <property type="protein sequence ID" value="SJZ71396.1"/>
    <property type="molecule type" value="Genomic_DNA"/>
</dbReference>
<proteinExistence type="predicted"/>
<evidence type="ECO:0000313" key="2">
    <source>
        <dbReference type="Proteomes" id="UP000190637"/>
    </source>
</evidence>
<protein>
    <recommendedName>
        <fullName evidence="3">Molecular chaperone, HSP90 family</fullName>
    </recommendedName>
</protein>
<accession>A0A1T4MX15</accession>
<gene>
    <name evidence="1" type="ORF">SAMN02745673_01168</name>
</gene>
<keyword evidence="2" id="KW-1185">Reference proteome</keyword>
<evidence type="ECO:0000313" key="1">
    <source>
        <dbReference type="EMBL" id="SJZ71396.1"/>
    </source>
</evidence>
<evidence type="ECO:0008006" key="3">
    <source>
        <dbReference type="Google" id="ProtNLM"/>
    </source>
</evidence>
<dbReference type="OrthoDB" id="3201966at2"/>
<dbReference type="Gene3D" id="3.30.565.10">
    <property type="entry name" value="Histidine kinase-like ATPase, C-terminal domain"/>
    <property type="match status" value="1"/>
</dbReference>
<dbReference type="AlphaFoldDB" id="A0A1T4MX15"/>
<reference evidence="1 2" key="1">
    <citation type="submission" date="2017-02" db="EMBL/GenBank/DDBJ databases">
        <authorList>
            <person name="Peterson S.W."/>
        </authorList>
    </citation>
    <scope>NUCLEOTIDE SEQUENCE [LARGE SCALE GENOMIC DNA]</scope>
    <source>
        <strain evidence="1 2">DSM 45154</strain>
    </source>
</reference>
<dbReference type="NCBIfam" id="NF047352">
    <property type="entry name" value="P_loop_sacsin"/>
    <property type="match status" value="1"/>
</dbReference>
<organism evidence="1 2">
    <name type="scientific">Marinactinospora thermotolerans DSM 45154</name>
    <dbReference type="NCBI Taxonomy" id="1122192"/>
    <lineage>
        <taxon>Bacteria</taxon>
        <taxon>Bacillati</taxon>
        <taxon>Actinomycetota</taxon>
        <taxon>Actinomycetes</taxon>
        <taxon>Streptosporangiales</taxon>
        <taxon>Nocardiopsidaceae</taxon>
        <taxon>Marinactinospora</taxon>
    </lineage>
</organism>
<dbReference type="InterPro" id="IPR036890">
    <property type="entry name" value="HATPase_C_sf"/>
</dbReference>
<dbReference type="STRING" id="1122192.SAMN02745673_01168"/>